<proteinExistence type="predicted"/>
<dbReference type="Pfam" id="PF14088">
    <property type="entry name" value="DUF4268"/>
    <property type="match status" value="1"/>
</dbReference>
<evidence type="ECO:0000313" key="2">
    <source>
        <dbReference type="EMBL" id="CAA9277097.1"/>
    </source>
</evidence>
<dbReference type="AlphaFoldDB" id="A0A6J4JEY9"/>
<name>A0A6J4JEY9_9CHLR</name>
<dbReference type="InterPro" id="IPR025364">
    <property type="entry name" value="DUF4268"/>
</dbReference>
<sequence length="107" mass="12599">MGLSFNYVVNQHETCVELYIDRVRAGVDESKTIFDQFEAHKQEIEEGFGEPLEWERLEGKRACRIAKRLNMGGYRNEEQYLQIFDATVDAMIRLERALRPFIQKITV</sequence>
<dbReference type="EMBL" id="CADCTR010001011">
    <property type="protein sequence ID" value="CAA9277097.1"/>
    <property type="molecule type" value="Genomic_DNA"/>
</dbReference>
<gene>
    <name evidence="2" type="ORF">AVDCRST_MAG93-2948</name>
</gene>
<evidence type="ECO:0000259" key="1">
    <source>
        <dbReference type="Pfam" id="PF14088"/>
    </source>
</evidence>
<organism evidence="2">
    <name type="scientific">uncultured Chloroflexia bacterium</name>
    <dbReference type="NCBI Taxonomy" id="1672391"/>
    <lineage>
        <taxon>Bacteria</taxon>
        <taxon>Bacillati</taxon>
        <taxon>Chloroflexota</taxon>
        <taxon>Chloroflexia</taxon>
        <taxon>environmental samples</taxon>
    </lineage>
</organism>
<accession>A0A6J4JEY9</accession>
<protein>
    <recommendedName>
        <fullName evidence="1">DUF4268 domain-containing protein</fullName>
    </recommendedName>
</protein>
<reference evidence="2" key="1">
    <citation type="submission" date="2020-02" db="EMBL/GenBank/DDBJ databases">
        <authorList>
            <person name="Meier V. D."/>
        </authorList>
    </citation>
    <scope>NUCLEOTIDE SEQUENCE</scope>
    <source>
        <strain evidence="2">AVDCRST_MAG93</strain>
    </source>
</reference>
<feature type="domain" description="DUF4268" evidence="1">
    <location>
        <begin position="2"/>
        <end position="100"/>
    </location>
</feature>